<protein>
    <submittedName>
        <fullName evidence="3">Uncharacterized protein</fullName>
    </submittedName>
</protein>
<feature type="non-terminal residue" evidence="3">
    <location>
        <position position="351"/>
    </location>
</feature>
<keyword evidence="2" id="KW-0812">Transmembrane</keyword>
<dbReference type="EMBL" id="CAJNNV010003086">
    <property type="protein sequence ID" value="CAE8588351.1"/>
    <property type="molecule type" value="Genomic_DNA"/>
</dbReference>
<evidence type="ECO:0000313" key="4">
    <source>
        <dbReference type="Proteomes" id="UP000654075"/>
    </source>
</evidence>
<keyword evidence="2" id="KW-0472">Membrane</keyword>
<evidence type="ECO:0000256" key="2">
    <source>
        <dbReference type="SAM" id="Phobius"/>
    </source>
</evidence>
<sequence length="351" mass="38646">MGLDNSGLAAGLAAAALAAAAGGCFSTATRPKNPMLLLAGLAALAAVVATAAGRRGRQALRDTAFLNYPRHEAQATKMKMLWDDDFLYIAAVIDLAEGDELVAKFKERNSPIFHTDSDFEVWNLMLDRPYSDGGTEFGGRVAKEGEPLYWEELVAWTRRSSPSPSPMDNWEAPEEPQNPKPRMSPVREGRSSYSKGDPAESNGQPFVDIDSDVINDVNELRGQVEAMLLAQHRDVLALLDAWLPDVPVGPTSNFNEERDIERILSLDSLIQIDEQDDAALRRRSIVAVSRSSQEEERSLSHDGQDSMAFDTFSQVLGANNKNKNNLAKSLHDKAEKQRAMKLSSLKRRHSV</sequence>
<dbReference type="AlphaFoldDB" id="A0A813DPC2"/>
<evidence type="ECO:0000313" key="3">
    <source>
        <dbReference type="EMBL" id="CAE8588351.1"/>
    </source>
</evidence>
<keyword evidence="2" id="KW-1133">Transmembrane helix</keyword>
<feature type="transmembrane region" description="Helical" evidence="2">
    <location>
        <begin position="36"/>
        <end position="53"/>
    </location>
</feature>
<accession>A0A813DPC2</accession>
<keyword evidence="4" id="KW-1185">Reference proteome</keyword>
<dbReference type="Proteomes" id="UP000654075">
    <property type="component" value="Unassembled WGS sequence"/>
</dbReference>
<comment type="caution">
    <text evidence="3">The sequence shown here is derived from an EMBL/GenBank/DDBJ whole genome shotgun (WGS) entry which is preliminary data.</text>
</comment>
<gene>
    <name evidence="3" type="ORF">PGLA1383_LOCUS7152</name>
</gene>
<dbReference type="OrthoDB" id="59288at2759"/>
<feature type="region of interest" description="Disordered" evidence="1">
    <location>
        <begin position="160"/>
        <end position="208"/>
    </location>
</feature>
<proteinExistence type="predicted"/>
<dbReference type="Gene3D" id="2.60.40.1190">
    <property type="match status" value="1"/>
</dbReference>
<reference evidence="3" key="1">
    <citation type="submission" date="2021-02" db="EMBL/GenBank/DDBJ databases">
        <authorList>
            <person name="Dougan E. K."/>
            <person name="Rhodes N."/>
            <person name="Thang M."/>
            <person name="Chan C."/>
        </authorList>
    </citation>
    <scope>NUCLEOTIDE SEQUENCE</scope>
</reference>
<evidence type="ECO:0000256" key="1">
    <source>
        <dbReference type="SAM" id="MobiDB-lite"/>
    </source>
</evidence>
<name>A0A813DPC2_POLGL</name>
<organism evidence="3 4">
    <name type="scientific">Polarella glacialis</name>
    <name type="common">Dinoflagellate</name>
    <dbReference type="NCBI Taxonomy" id="89957"/>
    <lineage>
        <taxon>Eukaryota</taxon>
        <taxon>Sar</taxon>
        <taxon>Alveolata</taxon>
        <taxon>Dinophyceae</taxon>
        <taxon>Suessiales</taxon>
        <taxon>Suessiaceae</taxon>
        <taxon>Polarella</taxon>
    </lineage>
</organism>